<evidence type="ECO:0000256" key="4">
    <source>
        <dbReference type="NCBIfam" id="TIGR01900"/>
    </source>
</evidence>
<dbReference type="InterPro" id="IPR050072">
    <property type="entry name" value="Peptidase_M20A"/>
</dbReference>
<accession>A0A7W7Y5I8</accession>
<dbReference type="Pfam" id="PF01546">
    <property type="entry name" value="Peptidase_M20"/>
    <property type="match status" value="1"/>
</dbReference>
<evidence type="ECO:0000256" key="1">
    <source>
        <dbReference type="ARBA" id="ARBA00022723"/>
    </source>
</evidence>
<keyword evidence="1" id="KW-0479">Metal-binding</keyword>
<dbReference type="PANTHER" id="PTHR43808">
    <property type="entry name" value="ACETYLORNITHINE DEACETYLASE"/>
    <property type="match status" value="1"/>
</dbReference>
<dbReference type="EMBL" id="JACHID010000011">
    <property type="protein sequence ID" value="MBB5022475.1"/>
    <property type="molecule type" value="Genomic_DNA"/>
</dbReference>
<dbReference type="RefSeq" id="WP_183733047.1">
    <property type="nucleotide sequence ID" value="NZ_JACHID010000011.1"/>
</dbReference>
<keyword evidence="3" id="KW-0170">Cobalt</keyword>
<dbReference type="InterPro" id="IPR011650">
    <property type="entry name" value="Peptidase_M20_dimer"/>
</dbReference>
<dbReference type="InterPro" id="IPR010174">
    <property type="entry name" value="Succinyl-DAP_deSuclase_DapE"/>
</dbReference>
<dbReference type="GO" id="GO:0009089">
    <property type="term" value="P:lysine biosynthetic process via diaminopimelate"/>
    <property type="evidence" value="ECO:0007669"/>
    <property type="project" value="UniProtKB-UniRule"/>
</dbReference>
<evidence type="ECO:0000313" key="6">
    <source>
        <dbReference type="EMBL" id="MBB5022475.1"/>
    </source>
</evidence>
<dbReference type="NCBIfam" id="TIGR01900">
    <property type="entry name" value="dapE-gram_pos"/>
    <property type="match status" value="1"/>
</dbReference>
<reference evidence="6 7" key="1">
    <citation type="submission" date="2020-08" db="EMBL/GenBank/DDBJ databases">
        <title>Genomic Encyclopedia of Type Strains, Phase IV (KMG-IV): sequencing the most valuable type-strain genomes for metagenomic binning, comparative biology and taxonomic classification.</title>
        <authorList>
            <person name="Goeker M."/>
        </authorList>
    </citation>
    <scope>NUCLEOTIDE SEQUENCE [LARGE SCALE GENOMIC DNA]</scope>
    <source>
        <strain evidence="6 7">DSM 22071</strain>
    </source>
</reference>
<dbReference type="EC" id="3.5.1.18" evidence="4"/>
<dbReference type="GO" id="GO:0009014">
    <property type="term" value="F:succinyl-diaminopimelate desuccinylase activity"/>
    <property type="evidence" value="ECO:0007669"/>
    <property type="project" value="UniProtKB-UniRule"/>
</dbReference>
<organism evidence="6 7">
    <name type="scientific">Desulfurispira natronophila</name>
    <dbReference type="NCBI Taxonomy" id="682562"/>
    <lineage>
        <taxon>Bacteria</taxon>
        <taxon>Pseudomonadati</taxon>
        <taxon>Chrysiogenota</taxon>
        <taxon>Chrysiogenia</taxon>
        <taxon>Chrysiogenales</taxon>
        <taxon>Chrysiogenaceae</taxon>
        <taxon>Desulfurispira</taxon>
    </lineage>
</organism>
<evidence type="ECO:0000256" key="2">
    <source>
        <dbReference type="ARBA" id="ARBA00022801"/>
    </source>
</evidence>
<dbReference type="SUPFAM" id="SSF53187">
    <property type="entry name" value="Zn-dependent exopeptidases"/>
    <property type="match status" value="1"/>
</dbReference>
<dbReference type="InterPro" id="IPR036264">
    <property type="entry name" value="Bact_exopeptidase_dim_dom"/>
</dbReference>
<dbReference type="PANTHER" id="PTHR43808:SF31">
    <property type="entry name" value="N-ACETYL-L-CITRULLINE DEACETYLASE"/>
    <property type="match status" value="1"/>
</dbReference>
<name>A0A7W7Y5I8_9BACT</name>
<dbReference type="GO" id="GO:0008777">
    <property type="term" value="F:acetylornithine deacetylase activity"/>
    <property type="evidence" value="ECO:0007669"/>
    <property type="project" value="TreeGrafter"/>
</dbReference>
<evidence type="ECO:0000256" key="3">
    <source>
        <dbReference type="ARBA" id="ARBA00023285"/>
    </source>
</evidence>
<dbReference type="AlphaFoldDB" id="A0A7W7Y5I8"/>
<dbReference type="Gene3D" id="3.40.630.10">
    <property type="entry name" value="Zn peptidases"/>
    <property type="match status" value="1"/>
</dbReference>
<feature type="domain" description="Peptidase M20 dimerisation" evidence="5">
    <location>
        <begin position="170"/>
        <end position="272"/>
    </location>
</feature>
<dbReference type="Gene3D" id="3.30.70.360">
    <property type="match status" value="1"/>
</dbReference>
<evidence type="ECO:0000259" key="5">
    <source>
        <dbReference type="Pfam" id="PF07687"/>
    </source>
</evidence>
<proteinExistence type="predicted"/>
<dbReference type="Pfam" id="PF07687">
    <property type="entry name" value="M20_dimer"/>
    <property type="match status" value="1"/>
</dbReference>
<dbReference type="SUPFAM" id="SSF55031">
    <property type="entry name" value="Bacterial exopeptidase dimerisation domain"/>
    <property type="match status" value="1"/>
</dbReference>
<comment type="caution">
    <text evidence="6">The sequence shown here is derived from an EMBL/GenBank/DDBJ whole genome shotgun (WGS) entry which is preliminary data.</text>
</comment>
<evidence type="ECO:0000313" key="7">
    <source>
        <dbReference type="Proteomes" id="UP000528322"/>
    </source>
</evidence>
<gene>
    <name evidence="6" type="ORF">HNR37_001812</name>
</gene>
<dbReference type="InterPro" id="IPR002933">
    <property type="entry name" value="Peptidase_M20"/>
</dbReference>
<sequence length="360" mass="39466">MNHQRTVQILSQLLAIPSVTTQEQAIADWVMRFCLRCLPPSSVHRHGNGIIVCQPSTGTPEGTVVLAGHLDTVECPNAFHGQVRHGRLYGLGASDMKVGLAVMLNLLETWGAQWSGRWNLVHIFYDREEGPYLDNGLDPLLKEYGHLIADADLAICLEPTDNSVQVGCLGTMHAAVTFQGARAHSARPWFGENAIYKALPYLEALSKRAPVDHTFGELTYREVMNATTTTTVNTKNTVPGEFELNVNYRFAPGKSIEQACRELEELAYSHGAHSVEYRDQAPSGSVQLEAAALQALIAASACPPQAKQAWTDVARFSLLGLPAANFGPGLAEMAHKQDEYVELDMMAEYEQMLLSYLQGS</sequence>
<dbReference type="Proteomes" id="UP000528322">
    <property type="component" value="Unassembled WGS sequence"/>
</dbReference>
<dbReference type="GO" id="GO:0006526">
    <property type="term" value="P:L-arginine biosynthetic process"/>
    <property type="evidence" value="ECO:0007669"/>
    <property type="project" value="TreeGrafter"/>
</dbReference>
<keyword evidence="7" id="KW-1185">Reference proteome</keyword>
<protein>
    <recommendedName>
        <fullName evidence="4">Succinyl-diaminopimelate desuccinylase</fullName>
        <ecNumber evidence="4">3.5.1.18</ecNumber>
    </recommendedName>
</protein>
<keyword evidence="2 6" id="KW-0378">Hydrolase</keyword>
<dbReference type="GO" id="GO:0046872">
    <property type="term" value="F:metal ion binding"/>
    <property type="evidence" value="ECO:0007669"/>
    <property type="project" value="UniProtKB-KW"/>
</dbReference>